<reference evidence="2" key="1">
    <citation type="submission" date="2016-04" db="EMBL/GenBank/DDBJ databases">
        <authorList>
            <person name="Evans L.H."/>
            <person name="Alamgir A."/>
            <person name="Owens N."/>
            <person name="Weber N.D."/>
            <person name="Virtaneva K."/>
            <person name="Barbian K."/>
            <person name="Babar A."/>
            <person name="Rosenke K."/>
        </authorList>
    </citation>
    <scope>NUCLEOTIDE SEQUENCE</scope>
    <source>
        <strain evidence="2">86</strain>
    </source>
</reference>
<evidence type="ECO:0000313" key="2">
    <source>
        <dbReference type="EMBL" id="SBW06537.1"/>
    </source>
</evidence>
<sequence length="95" mass="10371">MFGYAWLNLASLFLGLAAWALPLAALVLKKGKTFTFTSFCSCIFSLLSVILCLAHVVEIRDWSALMDTIEAFVFAATALAVGTLLLNLAVAWKER</sequence>
<name>A0A212K4J9_9FIRM</name>
<accession>A0A212K4J9</accession>
<proteinExistence type="predicted"/>
<dbReference type="EMBL" id="FLUN01000001">
    <property type="protein sequence ID" value="SBW06537.1"/>
    <property type="molecule type" value="Genomic_DNA"/>
</dbReference>
<feature type="transmembrane region" description="Helical" evidence="1">
    <location>
        <begin position="69"/>
        <end position="92"/>
    </location>
</feature>
<protein>
    <submittedName>
        <fullName evidence="2">Uncharacterized protein</fullName>
    </submittedName>
</protein>
<gene>
    <name evidence="2" type="ORF">KL86CLO1_12175</name>
</gene>
<feature type="transmembrane region" description="Helical" evidence="1">
    <location>
        <begin position="35"/>
        <end position="57"/>
    </location>
</feature>
<keyword evidence="1" id="KW-0472">Membrane</keyword>
<evidence type="ECO:0000256" key="1">
    <source>
        <dbReference type="SAM" id="Phobius"/>
    </source>
</evidence>
<keyword evidence="1" id="KW-0812">Transmembrane</keyword>
<dbReference type="AlphaFoldDB" id="A0A212K4J9"/>
<organism evidence="2">
    <name type="scientific">uncultured Eubacteriales bacterium</name>
    <dbReference type="NCBI Taxonomy" id="172733"/>
    <lineage>
        <taxon>Bacteria</taxon>
        <taxon>Bacillati</taxon>
        <taxon>Bacillota</taxon>
        <taxon>Clostridia</taxon>
        <taxon>Eubacteriales</taxon>
        <taxon>environmental samples</taxon>
    </lineage>
</organism>
<feature type="transmembrane region" description="Helical" evidence="1">
    <location>
        <begin position="6"/>
        <end position="28"/>
    </location>
</feature>
<keyword evidence="1" id="KW-1133">Transmembrane helix</keyword>